<reference evidence="3 4" key="1">
    <citation type="submission" date="2023-10" db="EMBL/GenBank/DDBJ databases">
        <title>Noviherbaspirillum sp. CPCC 100848 genome assembly.</title>
        <authorList>
            <person name="Li X.Y."/>
            <person name="Fang X.M."/>
        </authorList>
    </citation>
    <scope>NUCLEOTIDE SEQUENCE [LARGE SCALE GENOMIC DNA]</scope>
    <source>
        <strain evidence="3 4">CPCC 100848</strain>
    </source>
</reference>
<keyword evidence="2" id="KW-0560">Oxidoreductase</keyword>
<protein>
    <submittedName>
        <fullName evidence="3">SDR family NAD(P)-dependent oxidoreductase</fullName>
    </submittedName>
</protein>
<comment type="caution">
    <text evidence="3">The sequence shown here is derived from an EMBL/GenBank/DDBJ whole genome shotgun (WGS) entry which is preliminary data.</text>
</comment>
<evidence type="ECO:0000313" key="4">
    <source>
        <dbReference type="Proteomes" id="UP001352263"/>
    </source>
</evidence>
<dbReference type="Proteomes" id="UP001352263">
    <property type="component" value="Unassembled WGS sequence"/>
</dbReference>
<comment type="similarity">
    <text evidence="1">Belongs to the short-chain dehydrogenases/reductases (SDR) family.</text>
</comment>
<evidence type="ECO:0000313" key="3">
    <source>
        <dbReference type="EMBL" id="MEC4717696.1"/>
    </source>
</evidence>
<sequence length="89" mass="9204">MNWLANKVAIVTGAISGIGGATALLFASEGAAVIVGARRKHELETLVDEITKKGAHAISVAGDVGDEAHGEFGVHALQRLPKPVRVKPL</sequence>
<name>A0ABU6J2N8_9BURK</name>
<dbReference type="SUPFAM" id="SSF51735">
    <property type="entry name" value="NAD(P)-binding Rossmann-fold domains"/>
    <property type="match status" value="1"/>
</dbReference>
<dbReference type="InterPro" id="IPR002347">
    <property type="entry name" value="SDR_fam"/>
</dbReference>
<keyword evidence="4" id="KW-1185">Reference proteome</keyword>
<dbReference type="Gene3D" id="3.40.50.720">
    <property type="entry name" value="NAD(P)-binding Rossmann-like Domain"/>
    <property type="match status" value="1"/>
</dbReference>
<organism evidence="3 4">
    <name type="scientific">Noviherbaspirillum album</name>
    <dbReference type="NCBI Taxonomy" id="3080276"/>
    <lineage>
        <taxon>Bacteria</taxon>
        <taxon>Pseudomonadati</taxon>
        <taxon>Pseudomonadota</taxon>
        <taxon>Betaproteobacteria</taxon>
        <taxon>Burkholderiales</taxon>
        <taxon>Oxalobacteraceae</taxon>
        <taxon>Noviherbaspirillum</taxon>
    </lineage>
</organism>
<dbReference type="EMBL" id="JAWIIV010000001">
    <property type="protein sequence ID" value="MEC4717696.1"/>
    <property type="molecule type" value="Genomic_DNA"/>
</dbReference>
<evidence type="ECO:0000256" key="2">
    <source>
        <dbReference type="ARBA" id="ARBA00023002"/>
    </source>
</evidence>
<proteinExistence type="inferred from homology"/>
<dbReference type="InterPro" id="IPR036291">
    <property type="entry name" value="NAD(P)-bd_dom_sf"/>
</dbReference>
<dbReference type="PANTHER" id="PTHR43669:SF3">
    <property type="entry name" value="ALCOHOL DEHYDROGENASE, PUTATIVE (AFU_ORTHOLOGUE AFUA_3G03445)-RELATED"/>
    <property type="match status" value="1"/>
</dbReference>
<accession>A0ABU6J2N8</accession>
<dbReference type="Pfam" id="PF00106">
    <property type="entry name" value="adh_short"/>
    <property type="match status" value="1"/>
</dbReference>
<dbReference type="PANTHER" id="PTHR43669">
    <property type="entry name" value="5-KETO-D-GLUCONATE 5-REDUCTASE"/>
    <property type="match status" value="1"/>
</dbReference>
<evidence type="ECO:0000256" key="1">
    <source>
        <dbReference type="ARBA" id="ARBA00006484"/>
    </source>
</evidence>
<gene>
    <name evidence="3" type="ORF">RY831_00880</name>
</gene>